<dbReference type="Gene3D" id="2.70.50.50">
    <property type="entry name" value="chitin-binding protein cbp21"/>
    <property type="match status" value="1"/>
</dbReference>
<dbReference type="SMART" id="SM00495">
    <property type="entry name" value="ChtBD3"/>
    <property type="match status" value="2"/>
</dbReference>
<feature type="region of interest" description="Disordered" evidence="5">
    <location>
        <begin position="400"/>
        <end position="419"/>
    </location>
</feature>
<dbReference type="InterPro" id="IPR004302">
    <property type="entry name" value="Cellulose/chitin-bd_N"/>
</dbReference>
<feature type="domain" description="Chitin-binding type-3" evidence="7">
    <location>
        <begin position="351"/>
        <end position="396"/>
    </location>
</feature>
<keyword evidence="2" id="KW-0147">Chitin-binding</keyword>
<proteinExistence type="predicted"/>
<dbReference type="AlphaFoldDB" id="A0A081K7P8"/>
<evidence type="ECO:0000256" key="6">
    <source>
        <dbReference type="SAM" id="SignalP"/>
    </source>
</evidence>
<evidence type="ECO:0000256" key="1">
    <source>
        <dbReference type="ARBA" id="ARBA00022525"/>
    </source>
</evidence>
<evidence type="ECO:0000256" key="5">
    <source>
        <dbReference type="SAM" id="MobiDB-lite"/>
    </source>
</evidence>
<keyword evidence="1" id="KW-0964">Secreted</keyword>
<dbReference type="eggNOG" id="COG3979">
    <property type="taxonomic scope" value="Bacteria"/>
</dbReference>
<dbReference type="CDD" id="cd21177">
    <property type="entry name" value="LPMO_AA10"/>
    <property type="match status" value="1"/>
</dbReference>
<dbReference type="InterPro" id="IPR036573">
    <property type="entry name" value="CBM_sf_5/12"/>
</dbReference>
<dbReference type="InterPro" id="IPR051024">
    <property type="entry name" value="GlcNAc_Chitin_IntDeg"/>
</dbReference>
<dbReference type="STRING" id="305900.GV64_04925"/>
<sequence length="459" mass="51633">MLHAVVKKLRLPGLFACALLPGLANAHGWVEFPEARQSICYEDGGFWSADGQDIPNAACKAAFDISGTYPFVQRNEVAMLVKDFRSMAEVKRHIPDGTLCSAGTEAKAGLNVPSSQWQKTRITLDKNNQIELLFNATAPHNPSFWEFYLTKPGYDHSQALTWNDLELVATAGNVAVDSDRKYRINITLPADRKGDAILYTRWQRDDPAGEGFYNCSDITFTTDGDSGGGTGPDPEIPELTALGYYIPQGFPTPDLDDYISFRGFDSNGQEVLEERILITHQNRDSWPELLALQVSDKHKSFTIGIWHEAMGHYMFDRENLYANQVWAQDPKASYALSLIPGDTIVPPPLPTGQWDRETVYVEGDVVRHDEQNWLAHWWTQGDEPGTTGEWGVWRLTDLQPEEPEEPEVPETGDSNWSAGQTYYDGDKVIHNGVQWRAHWWTKGDEPGTTGEWGVWRQAE</sequence>
<keyword evidence="4" id="KW-0378">Hydrolase</keyword>
<dbReference type="CDD" id="cd12215">
    <property type="entry name" value="ChiC_BD"/>
    <property type="match status" value="2"/>
</dbReference>
<dbReference type="GO" id="GO:0005576">
    <property type="term" value="C:extracellular region"/>
    <property type="evidence" value="ECO:0007669"/>
    <property type="project" value="InterPro"/>
</dbReference>
<organism evidence="8 9">
    <name type="scientific">Endozoicomonas elysicola</name>
    <dbReference type="NCBI Taxonomy" id="305900"/>
    <lineage>
        <taxon>Bacteria</taxon>
        <taxon>Pseudomonadati</taxon>
        <taxon>Pseudomonadota</taxon>
        <taxon>Gammaproteobacteria</taxon>
        <taxon>Oceanospirillales</taxon>
        <taxon>Endozoicomonadaceae</taxon>
        <taxon>Endozoicomonas</taxon>
    </lineage>
</organism>
<evidence type="ECO:0000256" key="4">
    <source>
        <dbReference type="ARBA" id="ARBA00022801"/>
    </source>
</evidence>
<dbReference type="SUPFAM" id="SSF51055">
    <property type="entry name" value="Carbohydrate binding domain"/>
    <property type="match status" value="2"/>
</dbReference>
<dbReference type="eggNOG" id="COG3397">
    <property type="taxonomic scope" value="Bacteria"/>
</dbReference>
<dbReference type="InterPro" id="IPR014756">
    <property type="entry name" value="Ig_E-set"/>
</dbReference>
<evidence type="ECO:0000313" key="9">
    <source>
        <dbReference type="Proteomes" id="UP000027997"/>
    </source>
</evidence>
<feature type="signal peptide" evidence="6">
    <location>
        <begin position="1"/>
        <end position="26"/>
    </location>
</feature>
<feature type="compositionally biased region" description="Acidic residues" evidence="5">
    <location>
        <begin position="400"/>
        <end position="410"/>
    </location>
</feature>
<dbReference type="Pfam" id="PF02839">
    <property type="entry name" value="CBM_5_12"/>
    <property type="match status" value="2"/>
</dbReference>
<dbReference type="InterPro" id="IPR041029">
    <property type="entry name" value="GbpA_2"/>
</dbReference>
<keyword evidence="3 6" id="KW-0732">Signal</keyword>
<dbReference type="GO" id="GO:0004553">
    <property type="term" value="F:hydrolase activity, hydrolyzing O-glycosyl compounds"/>
    <property type="evidence" value="ECO:0007669"/>
    <property type="project" value="InterPro"/>
</dbReference>
<dbReference type="Pfam" id="PF18416">
    <property type="entry name" value="GbpA_2"/>
    <property type="match status" value="1"/>
</dbReference>
<protein>
    <submittedName>
        <fullName evidence="8">Spindolin</fullName>
    </submittedName>
</protein>
<dbReference type="RefSeq" id="WP_020584075.1">
    <property type="nucleotide sequence ID" value="NZ_JOJP01000001.1"/>
</dbReference>
<reference evidence="8 9" key="1">
    <citation type="submission" date="2014-06" db="EMBL/GenBank/DDBJ databases">
        <title>Whole Genome Sequences of Three Symbiotic Endozoicomonas Bacteria.</title>
        <authorList>
            <person name="Neave M.J."/>
            <person name="Apprill A."/>
            <person name="Voolstra C.R."/>
        </authorList>
    </citation>
    <scope>NUCLEOTIDE SEQUENCE [LARGE SCALE GENOMIC DNA]</scope>
    <source>
        <strain evidence="8 9">DSM 22380</strain>
    </source>
</reference>
<evidence type="ECO:0000259" key="7">
    <source>
        <dbReference type="SMART" id="SM00495"/>
    </source>
</evidence>
<dbReference type="GO" id="GO:0030246">
    <property type="term" value="F:carbohydrate binding"/>
    <property type="evidence" value="ECO:0007669"/>
    <property type="project" value="InterPro"/>
</dbReference>
<dbReference type="PANTHER" id="PTHR34823">
    <property type="entry name" value="GLCNAC-BINDING PROTEIN A"/>
    <property type="match status" value="1"/>
</dbReference>
<dbReference type="Pfam" id="PF03067">
    <property type="entry name" value="LPMO_10"/>
    <property type="match status" value="1"/>
</dbReference>
<name>A0A081K7P8_9GAMM</name>
<dbReference type="Gene3D" id="2.10.10.20">
    <property type="entry name" value="Carbohydrate-binding module superfamily 5/12"/>
    <property type="match status" value="2"/>
</dbReference>
<feature type="domain" description="Chitin-binding type-3" evidence="7">
    <location>
        <begin position="413"/>
        <end position="458"/>
    </location>
</feature>
<accession>A0A081K7P8</accession>
<gene>
    <name evidence="8" type="ORF">GV64_04925</name>
</gene>
<dbReference type="GO" id="GO:0005975">
    <property type="term" value="P:carbohydrate metabolic process"/>
    <property type="evidence" value="ECO:0007669"/>
    <property type="project" value="InterPro"/>
</dbReference>
<evidence type="ECO:0000313" key="8">
    <source>
        <dbReference type="EMBL" id="KEI70174.1"/>
    </source>
</evidence>
<dbReference type="SUPFAM" id="SSF81296">
    <property type="entry name" value="E set domains"/>
    <property type="match status" value="1"/>
</dbReference>
<dbReference type="GO" id="GO:0008061">
    <property type="term" value="F:chitin binding"/>
    <property type="evidence" value="ECO:0007669"/>
    <property type="project" value="UniProtKB-KW"/>
</dbReference>
<dbReference type="PANTHER" id="PTHR34823:SF1">
    <property type="entry name" value="CHITIN-BINDING TYPE-4 DOMAIN-CONTAINING PROTEIN"/>
    <property type="match status" value="1"/>
</dbReference>
<evidence type="ECO:0000256" key="3">
    <source>
        <dbReference type="ARBA" id="ARBA00022729"/>
    </source>
</evidence>
<dbReference type="EMBL" id="JOJP01000001">
    <property type="protein sequence ID" value="KEI70174.1"/>
    <property type="molecule type" value="Genomic_DNA"/>
</dbReference>
<dbReference type="Proteomes" id="UP000027997">
    <property type="component" value="Unassembled WGS sequence"/>
</dbReference>
<evidence type="ECO:0000256" key="2">
    <source>
        <dbReference type="ARBA" id="ARBA00022669"/>
    </source>
</evidence>
<dbReference type="InterPro" id="IPR003610">
    <property type="entry name" value="CBM5/12"/>
</dbReference>
<feature type="chain" id="PRO_5001758781" evidence="6">
    <location>
        <begin position="27"/>
        <end position="459"/>
    </location>
</feature>
<comment type="caution">
    <text evidence="8">The sequence shown here is derived from an EMBL/GenBank/DDBJ whole genome shotgun (WGS) entry which is preliminary data.</text>
</comment>
<keyword evidence="9" id="KW-1185">Reference proteome</keyword>